<dbReference type="PRINTS" id="PR00131">
    <property type="entry name" value="GLHYDRLASE1"/>
</dbReference>
<keyword evidence="3" id="KW-0326">Glycosidase</keyword>
<sequence>MGGTTFPDGFAWGVATSAFQIEGGWQEGGKGLSVWDVATERTGFVKDGSNARVACDHFNRLEEDAELIAGMGLNAYRFSISWPRVLPEGVGAVSLEGLGFYDRLVDALLARGIQPFATLFHWDYPYDLFKRGGWLAADSPAWFAEHASVVVDRLSDRVSNWITFNEPQCFLGDGHLSGVHAPFVQLGWRAFFEAQRNALLGHGLACQAIRQRALREPLVSIATCAAAGIPATSDAADVAAASKWGLEIQQLAAWHGGLYLDPILRGVWPTCDGRPVGEEFIEVSEVDLATMNQRLDYLGLNYYTSPRVRAGRGGVAEELPYEESWPRSAFGWPINPEGLYWATKFYYERYGSPVMVTENGIWLDDKLADGRVDDPERIEFIRSHLLQIRRALADGLPVLGYLHWTLMDNFEWAEGFRPRFGLVSCDHATQRRVPKTSAAWFAEVARTNGATL</sequence>
<dbReference type="PANTHER" id="PTHR10353">
    <property type="entry name" value="GLYCOSYL HYDROLASE"/>
    <property type="match status" value="1"/>
</dbReference>
<dbReference type="GO" id="GO:0005829">
    <property type="term" value="C:cytosol"/>
    <property type="evidence" value="ECO:0007669"/>
    <property type="project" value="TreeGrafter"/>
</dbReference>
<dbReference type="SUPFAM" id="SSF51445">
    <property type="entry name" value="(Trans)glycosidases"/>
    <property type="match status" value="1"/>
</dbReference>
<dbReference type="GO" id="GO:0016052">
    <property type="term" value="P:carbohydrate catabolic process"/>
    <property type="evidence" value="ECO:0007669"/>
    <property type="project" value="TreeGrafter"/>
</dbReference>
<dbReference type="InterPro" id="IPR033132">
    <property type="entry name" value="GH_1_N_CS"/>
</dbReference>
<evidence type="ECO:0000313" key="5">
    <source>
        <dbReference type="EMBL" id="MBI1755810.1"/>
    </source>
</evidence>
<evidence type="ECO:0000313" key="6">
    <source>
        <dbReference type="Proteomes" id="UP000727962"/>
    </source>
</evidence>
<dbReference type="InterPro" id="IPR017853">
    <property type="entry name" value="GH"/>
</dbReference>
<evidence type="ECO:0000256" key="2">
    <source>
        <dbReference type="ARBA" id="ARBA00022801"/>
    </source>
</evidence>
<dbReference type="PROSITE" id="PS00653">
    <property type="entry name" value="GLYCOSYL_HYDROL_F1_2"/>
    <property type="match status" value="1"/>
</dbReference>
<dbReference type="Proteomes" id="UP000727962">
    <property type="component" value="Unassembled WGS sequence"/>
</dbReference>
<evidence type="ECO:0000256" key="4">
    <source>
        <dbReference type="RuleBase" id="RU003690"/>
    </source>
</evidence>
<organism evidence="5 6">
    <name type="scientific">Fimbriimonas ginsengisoli</name>
    <dbReference type="NCBI Taxonomy" id="1005039"/>
    <lineage>
        <taxon>Bacteria</taxon>
        <taxon>Bacillati</taxon>
        <taxon>Armatimonadota</taxon>
        <taxon>Fimbriimonadia</taxon>
        <taxon>Fimbriimonadales</taxon>
        <taxon>Fimbriimonadaceae</taxon>
        <taxon>Fimbriimonas</taxon>
    </lineage>
</organism>
<dbReference type="FunFam" id="3.20.20.80:FF:000004">
    <property type="entry name" value="Beta-glucosidase 6-phospho-beta-glucosidase"/>
    <property type="match status" value="1"/>
</dbReference>
<gene>
    <name evidence="5" type="ORF">HYR64_01720</name>
</gene>
<protein>
    <submittedName>
        <fullName evidence="5">Family 1 glycosylhydrolase</fullName>
    </submittedName>
</protein>
<keyword evidence="2" id="KW-0378">Hydrolase</keyword>
<comment type="similarity">
    <text evidence="1 4">Belongs to the glycosyl hydrolase 1 family.</text>
</comment>
<proteinExistence type="inferred from homology"/>
<dbReference type="AlphaFoldDB" id="A0A931LQW2"/>
<accession>A0A931LQW2</accession>
<evidence type="ECO:0000256" key="1">
    <source>
        <dbReference type="ARBA" id="ARBA00010838"/>
    </source>
</evidence>
<dbReference type="GO" id="GO:0008422">
    <property type="term" value="F:beta-glucosidase activity"/>
    <property type="evidence" value="ECO:0007669"/>
    <property type="project" value="TreeGrafter"/>
</dbReference>
<reference evidence="5" key="1">
    <citation type="submission" date="2020-07" db="EMBL/GenBank/DDBJ databases">
        <title>Huge and variable diversity of episymbiotic CPR bacteria and DPANN archaea in groundwater ecosystems.</title>
        <authorList>
            <person name="He C.Y."/>
            <person name="Keren R."/>
            <person name="Whittaker M."/>
            <person name="Farag I.F."/>
            <person name="Doudna J."/>
            <person name="Cate J.H.D."/>
            <person name="Banfield J.F."/>
        </authorList>
    </citation>
    <scope>NUCLEOTIDE SEQUENCE</scope>
    <source>
        <strain evidence="5">NC_groundwater_17_Pr7_B-0.1um_64_12</strain>
    </source>
</reference>
<name>A0A931LQW2_FIMGI</name>
<dbReference type="Pfam" id="PF00232">
    <property type="entry name" value="Glyco_hydro_1"/>
    <property type="match status" value="1"/>
</dbReference>
<dbReference type="Gene3D" id="3.20.20.80">
    <property type="entry name" value="Glycosidases"/>
    <property type="match status" value="1"/>
</dbReference>
<comment type="caution">
    <text evidence="5">The sequence shown here is derived from an EMBL/GenBank/DDBJ whole genome shotgun (WGS) entry which is preliminary data.</text>
</comment>
<evidence type="ECO:0000256" key="3">
    <source>
        <dbReference type="ARBA" id="ARBA00023295"/>
    </source>
</evidence>
<dbReference type="EMBL" id="JACOSL010000011">
    <property type="protein sequence ID" value="MBI1755810.1"/>
    <property type="molecule type" value="Genomic_DNA"/>
</dbReference>
<dbReference type="InterPro" id="IPR001360">
    <property type="entry name" value="Glyco_hydro_1"/>
</dbReference>
<dbReference type="PANTHER" id="PTHR10353:SF36">
    <property type="entry name" value="LP05116P"/>
    <property type="match status" value="1"/>
</dbReference>